<dbReference type="InterPro" id="IPR050509">
    <property type="entry name" value="CoA-transferase_III"/>
</dbReference>
<dbReference type="AlphaFoldDB" id="A0A081R8T5"/>
<dbReference type="EMBL" id="JFHR01000074">
    <property type="protein sequence ID" value="KEQ51608.1"/>
    <property type="molecule type" value="Genomic_DNA"/>
</dbReference>
<dbReference type="InterPro" id="IPR023606">
    <property type="entry name" value="CoA-Trfase_III_dom_1_sf"/>
</dbReference>
<dbReference type="eggNOG" id="COG1804">
    <property type="taxonomic scope" value="Bacteria"/>
</dbReference>
<dbReference type="SUPFAM" id="SSF89796">
    <property type="entry name" value="CoA-transferase family III (CaiB/BaiF)"/>
    <property type="match status" value="1"/>
</dbReference>
<dbReference type="EC" id="5.1.99.4" evidence="1"/>
<dbReference type="RefSeq" id="WP_037456514.1">
    <property type="nucleotide sequence ID" value="NZ_JFHR01000074.1"/>
</dbReference>
<dbReference type="PANTHER" id="PTHR48228:SF5">
    <property type="entry name" value="ALPHA-METHYLACYL-COA RACEMASE"/>
    <property type="match status" value="1"/>
</dbReference>
<evidence type="ECO:0000313" key="1">
    <source>
        <dbReference type="EMBL" id="KEQ51608.1"/>
    </source>
</evidence>
<dbReference type="GO" id="GO:0008111">
    <property type="term" value="F:alpha-methylacyl-CoA racemase activity"/>
    <property type="evidence" value="ECO:0007669"/>
    <property type="project" value="UniProtKB-EC"/>
</dbReference>
<dbReference type="InterPro" id="IPR003673">
    <property type="entry name" value="CoA-Trfase_fam_III"/>
</dbReference>
<dbReference type="OrthoDB" id="5720311at2"/>
<name>A0A081R8T5_SPHCR</name>
<reference evidence="1 2" key="1">
    <citation type="submission" date="2014-02" db="EMBL/GenBank/DDBJ databases">
        <title>Whole genome sequence of Sphingobium chlorophenolicum NBRC 16172.</title>
        <authorList>
            <person name="Gan H.M."/>
            <person name="Gan H.Y."/>
            <person name="Chew T.H."/>
            <person name="Savka M.A."/>
        </authorList>
    </citation>
    <scope>NUCLEOTIDE SEQUENCE [LARGE SCALE GENOMIC DNA]</scope>
    <source>
        <strain evidence="1 2">NBRC 16172</strain>
    </source>
</reference>
<organism evidence="1 2">
    <name type="scientific">Sphingobium chlorophenolicum</name>
    <dbReference type="NCBI Taxonomy" id="46429"/>
    <lineage>
        <taxon>Bacteria</taxon>
        <taxon>Pseudomonadati</taxon>
        <taxon>Pseudomonadota</taxon>
        <taxon>Alphaproteobacteria</taxon>
        <taxon>Sphingomonadales</taxon>
        <taxon>Sphingomonadaceae</taxon>
        <taxon>Sphingobium</taxon>
    </lineage>
</organism>
<gene>
    <name evidence="1" type="ORF">BV95_04111</name>
</gene>
<evidence type="ECO:0000313" key="2">
    <source>
        <dbReference type="Proteomes" id="UP000028411"/>
    </source>
</evidence>
<dbReference type="PATRIC" id="fig|46429.4.peg.4097"/>
<dbReference type="Proteomes" id="UP000028411">
    <property type="component" value="Unassembled WGS sequence"/>
</dbReference>
<accession>A0A081R8T5</accession>
<dbReference type="Gene3D" id="3.30.1540.10">
    <property type="entry name" value="formyl-coa transferase, domain 3"/>
    <property type="match status" value="1"/>
</dbReference>
<keyword evidence="1" id="KW-0413">Isomerase</keyword>
<dbReference type="PANTHER" id="PTHR48228">
    <property type="entry name" value="SUCCINYL-COA--D-CITRAMALATE COA-TRANSFERASE"/>
    <property type="match status" value="1"/>
</dbReference>
<dbReference type="Gene3D" id="3.40.50.10540">
    <property type="entry name" value="Crotonobetainyl-coa:carnitine coa-transferase, domain 1"/>
    <property type="match status" value="1"/>
</dbReference>
<protein>
    <submittedName>
        <fullName evidence="1">Alpha-methylacyl-CoA racemase</fullName>
        <ecNumber evidence="1">5.1.99.4</ecNumber>
    </submittedName>
</protein>
<dbReference type="InterPro" id="IPR044855">
    <property type="entry name" value="CoA-Trfase_III_dom3_sf"/>
</dbReference>
<proteinExistence type="predicted"/>
<sequence length="364" mass="39387">MSEQKTGGPLTGVRVVEFAGIGPAPFCGMLLSDLGAEVLLIDRAGQPTVARDAVTCRGRHHLALDLKNPQSVEQVLAIVSQADMIIEGFRPGVMERLGLGPDVLRGINPRLVYGRMTGWGQTGPYSQMAGHDLNYIATSGALHAIGRADRPIPPLNLVGDFGGGALYLAVGLLAALHHAKQTGEGQVVDAAICDGALSLMSMMYGYLNDGRWTDSRESNRLDGAAHYYDVYECADGKWISIASIEPQFYGRLLTLLEIADPEFRDQADPALWPKLKANLAARFKAEPRPYWCTLFEGTDVCFAPVLSMEEAPHGVHNKAREAFVEHAGMMQPAPAPRFDRTPSAIQASQTDPLAVQALLERWGV</sequence>
<comment type="caution">
    <text evidence="1">The sequence shown here is derived from an EMBL/GenBank/DDBJ whole genome shotgun (WGS) entry which is preliminary data.</text>
</comment>
<dbReference type="Pfam" id="PF02515">
    <property type="entry name" value="CoA_transf_3"/>
    <property type="match status" value="1"/>
</dbReference>